<dbReference type="AlphaFoldDB" id="A0A060UPL6"/>
<proteinExistence type="predicted"/>
<evidence type="ECO:0000313" key="3">
    <source>
        <dbReference type="Proteomes" id="UP000193925"/>
    </source>
</evidence>
<name>A0A060UPL6_9PROT</name>
<organism evidence="1">
    <name type="scientific">Acidithiobacillus ferrivorans</name>
    <dbReference type="NCBI Taxonomy" id="160808"/>
    <lineage>
        <taxon>Bacteria</taxon>
        <taxon>Pseudomonadati</taxon>
        <taxon>Pseudomonadota</taxon>
        <taxon>Acidithiobacillia</taxon>
        <taxon>Acidithiobacillales</taxon>
        <taxon>Acidithiobacillaceae</taxon>
        <taxon>Acidithiobacillus</taxon>
    </lineage>
</organism>
<dbReference type="Proteomes" id="UP000193925">
    <property type="component" value="Chromosome AFERRI"/>
</dbReference>
<evidence type="ECO:0000313" key="1">
    <source>
        <dbReference type="EMBL" id="CDQ10537.1"/>
    </source>
</evidence>
<reference evidence="2 3" key="3">
    <citation type="submission" date="2017-03" db="EMBL/GenBank/DDBJ databases">
        <authorList>
            <person name="Regsiter A."/>
            <person name="William W."/>
        </authorList>
    </citation>
    <scope>NUCLEOTIDE SEQUENCE [LARGE SCALE GENOMIC DNA]</scope>
    <source>
        <strain evidence="2">PRJEB5721</strain>
    </source>
</reference>
<keyword evidence="3" id="KW-1185">Reference proteome</keyword>
<reference evidence="1" key="2">
    <citation type="submission" date="2014-07" db="EMBL/GenBank/DDBJ databases">
        <title>Initial genome analysis of the psychrotolerant acidophile Acidithiobacillus ferrivorans CF27: insights into iron and sulfur oxidation pathways and into biofilm formation.</title>
        <authorList>
            <person name="Talla E."/>
            <person name="Hedrich S."/>
            <person name="Mangenot S."/>
            <person name="Ji B."/>
            <person name="Johnson D.B."/>
            <person name="Barbe V."/>
            <person name="Bonnefoy V."/>
        </authorList>
    </citation>
    <scope>NUCLEOTIDE SEQUENCE [LARGE SCALE GENOMIC DNA]</scope>
    <source>
        <strain evidence="1">CF27</strain>
    </source>
</reference>
<evidence type="ECO:0000313" key="2">
    <source>
        <dbReference type="EMBL" id="SMH64567.1"/>
    </source>
</evidence>
<gene>
    <name evidence="2" type="ORF">AFERRI_10600</name>
    <name evidence="1" type="ORF">AFERRI_400318</name>
</gene>
<protein>
    <submittedName>
        <fullName evidence="1">Uncharacterized protein</fullName>
    </submittedName>
</protein>
<sequence>MVEMEPLQHLVNDRVLALAQHALDAGMKYAVLDPHGRDGFICVITASYSMAEGIANAAAPAVGGKPRTLHVASLISIIAVGIARSTRTGT</sequence>
<reference evidence="1" key="1">
    <citation type="submission" date="2014-03" db="EMBL/GenBank/DDBJ databases">
        <authorList>
            <person name="Genoscope - CEA"/>
        </authorList>
    </citation>
    <scope>NUCLEOTIDE SEQUENCE [LARGE SCALE GENOMIC DNA]</scope>
    <source>
        <strain evidence="1">CF27</strain>
    </source>
</reference>
<dbReference type="RefSeq" id="WP_035193062.1">
    <property type="nucleotide sequence ID" value="NZ_CCCS020000035.1"/>
</dbReference>
<accession>A0A060UPL6</accession>
<dbReference type="EMBL" id="LT841305">
    <property type="protein sequence ID" value="SMH64567.1"/>
    <property type="molecule type" value="Genomic_DNA"/>
</dbReference>
<dbReference type="EMBL" id="CCCS020000035">
    <property type="protein sequence ID" value="CDQ10537.1"/>
    <property type="molecule type" value="Genomic_DNA"/>
</dbReference>